<sequence>MELTKRRNRHTFREIILRSVETGLIVNIHTDCWAAYRGIERYKYTIHIGSGIHTNLIEATWGACKRFGETDDFVHGRPEMCLWKLSSLEERIGGPGIFVEIDESYFFNKNHVGRLLGSLWVFGAVERNDIYREIIYNRSGSENGYTITHYPESY</sequence>
<comment type="caution">
    <text evidence="1">The sequence shown here is derived from an EMBL/GenBank/DDBJ whole genome shotgun (WGS) entry which is preliminary data.</text>
</comment>
<dbReference type="PANTHER" id="PTHR47163">
    <property type="entry name" value="DDE_TNP_IS1595 DOMAIN-CONTAINING PROTEIN"/>
    <property type="match status" value="1"/>
</dbReference>
<protein>
    <recommendedName>
        <fullName evidence="3">ISXO2-like transposase domain-containing protein</fullName>
    </recommendedName>
</protein>
<dbReference type="AlphaFoldDB" id="A0A0C2MFZ0"/>
<evidence type="ECO:0000313" key="1">
    <source>
        <dbReference type="EMBL" id="KII66091.1"/>
    </source>
</evidence>
<evidence type="ECO:0008006" key="3">
    <source>
        <dbReference type="Google" id="ProtNLM"/>
    </source>
</evidence>
<dbReference type="OrthoDB" id="424490at2759"/>
<evidence type="ECO:0000313" key="2">
    <source>
        <dbReference type="Proteomes" id="UP000031668"/>
    </source>
</evidence>
<organism evidence="1 2">
    <name type="scientific">Thelohanellus kitauei</name>
    <name type="common">Myxosporean</name>
    <dbReference type="NCBI Taxonomy" id="669202"/>
    <lineage>
        <taxon>Eukaryota</taxon>
        <taxon>Metazoa</taxon>
        <taxon>Cnidaria</taxon>
        <taxon>Myxozoa</taxon>
        <taxon>Myxosporea</taxon>
        <taxon>Bivalvulida</taxon>
        <taxon>Platysporina</taxon>
        <taxon>Myxobolidae</taxon>
        <taxon>Thelohanellus</taxon>
    </lineage>
</organism>
<dbReference type="EMBL" id="JWZT01003612">
    <property type="protein sequence ID" value="KII66091.1"/>
    <property type="molecule type" value="Genomic_DNA"/>
</dbReference>
<dbReference type="InterPro" id="IPR053164">
    <property type="entry name" value="IS1016-like_transposase"/>
</dbReference>
<proteinExistence type="predicted"/>
<name>A0A0C2MFZ0_THEKT</name>
<dbReference type="Proteomes" id="UP000031668">
    <property type="component" value="Unassembled WGS sequence"/>
</dbReference>
<reference evidence="1 2" key="1">
    <citation type="journal article" date="2014" name="Genome Biol. Evol.">
        <title>The genome of the myxosporean Thelohanellus kitauei shows adaptations to nutrient acquisition within its fish host.</title>
        <authorList>
            <person name="Yang Y."/>
            <person name="Xiong J."/>
            <person name="Zhou Z."/>
            <person name="Huo F."/>
            <person name="Miao W."/>
            <person name="Ran C."/>
            <person name="Liu Y."/>
            <person name="Zhang J."/>
            <person name="Feng J."/>
            <person name="Wang M."/>
            <person name="Wang M."/>
            <person name="Wang L."/>
            <person name="Yao B."/>
        </authorList>
    </citation>
    <scope>NUCLEOTIDE SEQUENCE [LARGE SCALE GENOMIC DNA]</scope>
    <source>
        <strain evidence="1">Wuqing</strain>
    </source>
</reference>
<keyword evidence="2" id="KW-1185">Reference proteome</keyword>
<dbReference type="PANTHER" id="PTHR47163:SF2">
    <property type="entry name" value="SI:DKEY-17M8.2"/>
    <property type="match status" value="1"/>
</dbReference>
<gene>
    <name evidence="1" type="ORF">RF11_05706</name>
</gene>
<accession>A0A0C2MFZ0</accession>